<dbReference type="eggNOG" id="ENOG502Z8XW">
    <property type="taxonomic scope" value="Bacteria"/>
</dbReference>
<dbReference type="AlphaFoldDB" id="B3CC81"/>
<evidence type="ECO:0000313" key="2">
    <source>
        <dbReference type="Proteomes" id="UP000004596"/>
    </source>
</evidence>
<accession>B3CC81</accession>
<evidence type="ECO:0008006" key="3">
    <source>
        <dbReference type="Google" id="ProtNLM"/>
    </source>
</evidence>
<reference evidence="1 2" key="1">
    <citation type="submission" date="2008-04" db="EMBL/GenBank/DDBJ databases">
        <title>Draft genome sequence of Bacteroides intestinalis (DSM 17393).</title>
        <authorList>
            <person name="Sudarsanam P."/>
            <person name="Ley R."/>
            <person name="Guruge J."/>
            <person name="Turnbaugh P.J."/>
            <person name="Mahowald M."/>
            <person name="Liep D."/>
            <person name="Gordon J."/>
        </authorList>
    </citation>
    <scope>NUCLEOTIDE SEQUENCE [LARGE SCALE GENOMIC DNA]</scope>
    <source>
        <strain evidence="1 2">DSM 17393</strain>
    </source>
</reference>
<proteinExistence type="predicted"/>
<name>B3CC81_9BACE</name>
<dbReference type="Pfam" id="PF19514">
    <property type="entry name" value="MobC_2"/>
    <property type="match status" value="1"/>
</dbReference>
<dbReference type="InterPro" id="IPR045788">
    <property type="entry name" value="MobC_2"/>
</dbReference>
<dbReference type="Proteomes" id="UP000004596">
    <property type="component" value="Unassembled WGS sequence"/>
</dbReference>
<evidence type="ECO:0000313" key="1">
    <source>
        <dbReference type="EMBL" id="EDV04591.1"/>
    </source>
</evidence>
<reference evidence="1 2" key="2">
    <citation type="submission" date="2008-04" db="EMBL/GenBank/DDBJ databases">
        <authorList>
            <person name="Fulton L."/>
            <person name="Clifton S."/>
            <person name="Fulton B."/>
            <person name="Xu J."/>
            <person name="Minx P."/>
            <person name="Pepin K.H."/>
            <person name="Johnson M."/>
            <person name="Thiruvilangam P."/>
            <person name="Bhonagiri V."/>
            <person name="Nash W.E."/>
            <person name="Mardis E.R."/>
            <person name="Wilson R.K."/>
        </authorList>
    </citation>
    <scope>NUCLEOTIDE SEQUENCE [LARGE SCALE GENOMIC DNA]</scope>
    <source>
        <strain evidence="1 2">DSM 17393</strain>
    </source>
</reference>
<sequence length="186" mass="21616">MTDFDFRRENSKVCFVAHETVFRASKRLAPVGDKNYSEVVIFKERSMETKKQNKGGRPTLDDPAKHRHVLYLNDRENARFLSQWEQSGVTSKSRFIAARLFGEPFRVVKVDKSAVEYCARLTEFYAQFRAVAVNYNQVVKALHSNFSEKKALAFLYKLEKATTELAVLNRQVIELTNECKELWLPK</sequence>
<organism evidence="1 2">
    <name type="scientific">Bacteroides intestinalis DSM 17393</name>
    <dbReference type="NCBI Taxonomy" id="471870"/>
    <lineage>
        <taxon>Bacteria</taxon>
        <taxon>Pseudomonadati</taxon>
        <taxon>Bacteroidota</taxon>
        <taxon>Bacteroidia</taxon>
        <taxon>Bacteroidales</taxon>
        <taxon>Bacteroidaceae</taxon>
        <taxon>Bacteroides</taxon>
    </lineage>
</organism>
<comment type="caution">
    <text evidence="1">The sequence shown here is derived from an EMBL/GenBank/DDBJ whole genome shotgun (WGS) entry which is preliminary data.</text>
</comment>
<dbReference type="STRING" id="471870.BACINT_03730"/>
<protein>
    <recommendedName>
        <fullName evidence="3">MobA protein</fullName>
    </recommendedName>
</protein>
<dbReference type="EMBL" id="ABJL02000008">
    <property type="protein sequence ID" value="EDV04591.1"/>
    <property type="molecule type" value="Genomic_DNA"/>
</dbReference>
<dbReference type="NCBIfam" id="NF041324">
    <property type="entry name" value="Bacteroid_MobA"/>
    <property type="match status" value="1"/>
</dbReference>
<gene>
    <name evidence="1" type="ORF">BACINT_03730</name>
</gene>